<feature type="compositionally biased region" description="Acidic residues" evidence="3">
    <location>
        <begin position="721"/>
        <end position="730"/>
    </location>
</feature>
<dbReference type="Pfam" id="PF22586">
    <property type="entry name" value="ANCHR-like_BBOX"/>
    <property type="match status" value="1"/>
</dbReference>
<feature type="region of interest" description="Disordered" evidence="3">
    <location>
        <begin position="579"/>
        <end position="598"/>
    </location>
</feature>
<feature type="region of interest" description="Disordered" evidence="3">
    <location>
        <begin position="702"/>
        <end position="775"/>
    </location>
</feature>
<dbReference type="EMBL" id="CALNXI010000155">
    <property type="protein sequence ID" value="CAH3020647.1"/>
    <property type="molecule type" value="Genomic_DNA"/>
</dbReference>
<feature type="region of interest" description="Disordered" evidence="3">
    <location>
        <begin position="391"/>
        <end position="410"/>
    </location>
</feature>
<dbReference type="PANTHER" id="PTHR28634:SF1">
    <property type="entry name" value="ZINC FINGER B-BOX DOMAIN-CONTAINING PROTEIN 1"/>
    <property type="match status" value="1"/>
</dbReference>
<feature type="compositionally biased region" description="Polar residues" evidence="3">
    <location>
        <begin position="549"/>
        <end position="564"/>
    </location>
</feature>
<keyword evidence="6" id="KW-1185">Reference proteome</keyword>
<keyword evidence="1" id="KW-0863">Zinc-finger</keyword>
<name>A0ABN8LXK5_9CNID</name>
<feature type="region of interest" description="Disordered" evidence="3">
    <location>
        <begin position="300"/>
        <end position="330"/>
    </location>
</feature>
<gene>
    <name evidence="5" type="ORF">PEVE_00008093</name>
</gene>
<dbReference type="CDD" id="cd19818">
    <property type="entry name" value="Bbox1_ZBBX"/>
    <property type="match status" value="1"/>
</dbReference>
<evidence type="ECO:0000256" key="3">
    <source>
        <dbReference type="SAM" id="MobiDB-lite"/>
    </source>
</evidence>
<feature type="compositionally biased region" description="Low complexity" evidence="3">
    <location>
        <begin position="200"/>
        <end position="213"/>
    </location>
</feature>
<dbReference type="PANTHER" id="PTHR28634">
    <property type="entry name" value="ZINC FINGER B-BOX DOMAIN-CONTAINING PROTEIN 1"/>
    <property type="match status" value="1"/>
</dbReference>
<dbReference type="Gene3D" id="4.10.830.40">
    <property type="match status" value="1"/>
</dbReference>
<feature type="compositionally biased region" description="Basic and acidic residues" evidence="3">
    <location>
        <begin position="318"/>
        <end position="330"/>
    </location>
</feature>
<organism evidence="5 6">
    <name type="scientific">Porites evermanni</name>
    <dbReference type="NCBI Taxonomy" id="104178"/>
    <lineage>
        <taxon>Eukaryota</taxon>
        <taxon>Metazoa</taxon>
        <taxon>Cnidaria</taxon>
        <taxon>Anthozoa</taxon>
        <taxon>Hexacorallia</taxon>
        <taxon>Scleractinia</taxon>
        <taxon>Fungiina</taxon>
        <taxon>Poritidae</taxon>
        <taxon>Porites</taxon>
    </lineage>
</organism>
<dbReference type="PROSITE" id="PS50119">
    <property type="entry name" value="ZF_BBOX"/>
    <property type="match status" value="1"/>
</dbReference>
<evidence type="ECO:0000256" key="2">
    <source>
        <dbReference type="SAM" id="Coils"/>
    </source>
</evidence>
<feature type="compositionally biased region" description="Polar residues" evidence="3">
    <location>
        <begin position="398"/>
        <end position="410"/>
    </location>
</feature>
<dbReference type="Proteomes" id="UP001159427">
    <property type="component" value="Unassembled WGS sequence"/>
</dbReference>
<feature type="region of interest" description="Disordered" evidence="3">
    <location>
        <begin position="246"/>
        <end position="275"/>
    </location>
</feature>
<feature type="region of interest" description="Disordered" evidence="3">
    <location>
        <begin position="177"/>
        <end position="219"/>
    </location>
</feature>
<sequence length="775" mass="85855">MTLSSRMSYEASYIKARKKAVRQLKSNTAQQLEVETKKMEERIRALKEQMFKEKEEREKLGGTRWVSGKSGPLNNHVQDVLKKKNQKTDKPQRRIKVLGDEPLESYKKKATPRAQQVDNLGALGCGQCERTKATLVCVDCSEKYCVSCFMSFHQKGALKKHTTQTVEQYEAGQLEEKEIKSSMNAKQEISPRKQVSRVTSHSQAKSPQSSDSSVRQGGSLLQGSYDEEASAQSFAQALMEWRSAGKTEKMWTNPSVPRGTSCETSTTPEVPKTQEIKLNFGPNKSLSYLDRMLLKKHQSNPNFVSRQTPLKDFQGNSKDPKSDSSPQREIEVENQLGTNYREIFQSLGALNKKNARENGVASVAASRGVIAIEEITDDELSAEETTACIVDEQDSHPHPQSQSRPVSRSGRVSITCMTPRGNFEADSDALVLRDVSPVSSVSPSSEQTSPFSRLGVRGANSRTGQHIAKHSQIKQQSDGLSARVWSPQPSHIGLSEFFLAGVKDGSPSGRRSRETVSAISSSQIKPDNLSQTLLARNVWKPQESFLENEVSQQRGAEEVNTSGSEVRPQSPRPIIPLLREPTLSAKSRDRPDSKSSTIAMPVGTDIVYDAQIHDFGIVDFLKTQPPNGFEDYSLVHRVSTVSELTLSPNPPVFHWSDDSDDDFLEQLCSRVTQDELRADQDEADRATLTNLAWELASTTGRLTQCELEDEEETGEEKAGSEDEFDEDSIENNDLGSGLSSSEEDTPIDSYSANANRTRGDDDETALSEAEVHALK</sequence>
<proteinExistence type="predicted"/>
<dbReference type="InterPro" id="IPR037688">
    <property type="entry name" value="ZBBX"/>
</dbReference>
<keyword evidence="1" id="KW-0479">Metal-binding</keyword>
<comment type="caution">
    <text evidence="5">The sequence shown here is derived from an EMBL/GenBank/DDBJ whole genome shotgun (WGS) entry which is preliminary data.</text>
</comment>
<accession>A0ABN8LXK5</accession>
<keyword evidence="2" id="KW-0175">Coiled coil</keyword>
<dbReference type="InterPro" id="IPR000315">
    <property type="entry name" value="Znf_B-box"/>
</dbReference>
<feature type="compositionally biased region" description="Polar residues" evidence="3">
    <location>
        <begin position="731"/>
        <end position="740"/>
    </location>
</feature>
<protein>
    <recommendedName>
        <fullName evidence="4">B box-type domain-containing protein</fullName>
    </recommendedName>
</protein>
<feature type="region of interest" description="Disordered" evidence="3">
    <location>
        <begin position="548"/>
        <end position="574"/>
    </location>
</feature>
<feature type="domain" description="B box-type" evidence="4">
    <location>
        <begin position="125"/>
        <end position="166"/>
    </location>
</feature>
<dbReference type="SMART" id="SM00336">
    <property type="entry name" value="BBOX"/>
    <property type="match status" value="1"/>
</dbReference>
<feature type="coiled-coil region" evidence="2">
    <location>
        <begin position="22"/>
        <end position="56"/>
    </location>
</feature>
<evidence type="ECO:0000313" key="5">
    <source>
        <dbReference type="EMBL" id="CAH3020647.1"/>
    </source>
</evidence>
<evidence type="ECO:0000313" key="6">
    <source>
        <dbReference type="Proteomes" id="UP001159427"/>
    </source>
</evidence>
<evidence type="ECO:0000256" key="1">
    <source>
        <dbReference type="PROSITE-ProRule" id="PRU00024"/>
    </source>
</evidence>
<keyword evidence="1" id="KW-0862">Zinc</keyword>
<reference evidence="5 6" key="1">
    <citation type="submission" date="2022-05" db="EMBL/GenBank/DDBJ databases">
        <authorList>
            <consortium name="Genoscope - CEA"/>
            <person name="William W."/>
        </authorList>
    </citation>
    <scope>NUCLEOTIDE SEQUENCE [LARGE SCALE GENOMIC DNA]</scope>
</reference>
<evidence type="ECO:0000259" key="4">
    <source>
        <dbReference type="PROSITE" id="PS50119"/>
    </source>
</evidence>